<name>A0A552V7Z9_9FLAO</name>
<keyword evidence="5" id="KW-0732">Signal</keyword>
<dbReference type="GO" id="GO:0046872">
    <property type="term" value="F:metal ion binding"/>
    <property type="evidence" value="ECO:0007669"/>
    <property type="project" value="UniProtKB-KW"/>
</dbReference>
<reference evidence="7 8" key="1">
    <citation type="submission" date="2019-07" db="EMBL/GenBank/DDBJ databases">
        <title>Flavobacterium sp. nov., isolated from glacier ice.</title>
        <authorList>
            <person name="Liu Q."/>
            <person name="Xin Y.-H."/>
        </authorList>
    </citation>
    <scope>NUCLEOTIDE SEQUENCE [LARGE SCALE GENOMIC DNA]</scope>
    <source>
        <strain evidence="7 8">ZT4R6</strain>
    </source>
</reference>
<evidence type="ECO:0000256" key="3">
    <source>
        <dbReference type="ARBA" id="ARBA00023004"/>
    </source>
</evidence>
<keyword evidence="4" id="KW-0411">Iron-sulfur</keyword>
<evidence type="ECO:0000259" key="6">
    <source>
        <dbReference type="PROSITE" id="PS51296"/>
    </source>
</evidence>
<dbReference type="InterPro" id="IPR017941">
    <property type="entry name" value="Rieske_2Fe-2S"/>
</dbReference>
<dbReference type="Proteomes" id="UP000320643">
    <property type="component" value="Unassembled WGS sequence"/>
</dbReference>
<proteinExistence type="predicted"/>
<dbReference type="PROSITE" id="PS51296">
    <property type="entry name" value="RIESKE"/>
    <property type="match status" value="1"/>
</dbReference>
<evidence type="ECO:0000256" key="2">
    <source>
        <dbReference type="ARBA" id="ARBA00022723"/>
    </source>
</evidence>
<feature type="chain" id="PRO_5022121712" description="Rieske domain-containing protein" evidence="5">
    <location>
        <begin position="19"/>
        <end position="142"/>
    </location>
</feature>
<dbReference type="SUPFAM" id="SSF50022">
    <property type="entry name" value="ISP domain"/>
    <property type="match status" value="1"/>
</dbReference>
<keyword evidence="2" id="KW-0479">Metal-binding</keyword>
<keyword evidence="8" id="KW-1185">Reference proteome</keyword>
<evidence type="ECO:0000313" key="8">
    <source>
        <dbReference type="Proteomes" id="UP000320643"/>
    </source>
</evidence>
<protein>
    <recommendedName>
        <fullName evidence="6">Rieske domain-containing protein</fullName>
    </recommendedName>
</protein>
<keyword evidence="3" id="KW-0408">Iron</keyword>
<dbReference type="OrthoDB" id="1201186at2"/>
<evidence type="ECO:0000256" key="5">
    <source>
        <dbReference type="SAM" id="SignalP"/>
    </source>
</evidence>
<comment type="caution">
    <text evidence="7">The sequence shown here is derived from an EMBL/GenBank/DDBJ whole genome shotgun (WGS) entry which is preliminary data.</text>
</comment>
<organism evidence="7 8">
    <name type="scientific">Flavobacterium zepuense</name>
    <dbReference type="NCBI Taxonomy" id="2593302"/>
    <lineage>
        <taxon>Bacteria</taxon>
        <taxon>Pseudomonadati</taxon>
        <taxon>Bacteroidota</taxon>
        <taxon>Flavobacteriia</taxon>
        <taxon>Flavobacteriales</taxon>
        <taxon>Flavobacteriaceae</taxon>
        <taxon>Flavobacterium</taxon>
    </lineage>
</organism>
<dbReference type="RefSeq" id="WP_143372102.1">
    <property type="nucleotide sequence ID" value="NZ_VJVZ01000002.1"/>
</dbReference>
<dbReference type="InterPro" id="IPR036922">
    <property type="entry name" value="Rieske_2Fe-2S_sf"/>
</dbReference>
<dbReference type="Gene3D" id="2.102.10.10">
    <property type="entry name" value="Rieske [2Fe-2S] iron-sulphur domain"/>
    <property type="match status" value="1"/>
</dbReference>
<dbReference type="AlphaFoldDB" id="A0A552V7Z9"/>
<keyword evidence="1" id="KW-0001">2Fe-2S</keyword>
<feature type="signal peptide" evidence="5">
    <location>
        <begin position="1"/>
        <end position="18"/>
    </location>
</feature>
<evidence type="ECO:0000256" key="1">
    <source>
        <dbReference type="ARBA" id="ARBA00022714"/>
    </source>
</evidence>
<dbReference type="GO" id="GO:0051537">
    <property type="term" value="F:2 iron, 2 sulfur cluster binding"/>
    <property type="evidence" value="ECO:0007669"/>
    <property type="project" value="UniProtKB-KW"/>
</dbReference>
<evidence type="ECO:0000313" key="7">
    <source>
        <dbReference type="EMBL" id="TRW26603.1"/>
    </source>
</evidence>
<gene>
    <name evidence="7" type="ORF">FMM05_04300</name>
</gene>
<evidence type="ECO:0000256" key="4">
    <source>
        <dbReference type="ARBA" id="ARBA00023014"/>
    </source>
</evidence>
<sequence>MKKYIFFLLALPLFLACSNDDFNNSNRYLPSYNFSIPIDMSLPLYSNLQFTSNPVRITTDGIGINGVIVMNTGSGYRAFEASCPNQALSDCSVLQINGILAKCPCDGVEYSLFTGDATTKVEFPLKQYRVEVLSSTAIRVYN</sequence>
<accession>A0A552V7Z9</accession>
<dbReference type="EMBL" id="VJVZ01000002">
    <property type="protein sequence ID" value="TRW26603.1"/>
    <property type="molecule type" value="Genomic_DNA"/>
</dbReference>
<feature type="domain" description="Rieske" evidence="6">
    <location>
        <begin position="41"/>
        <end position="139"/>
    </location>
</feature>
<dbReference type="PROSITE" id="PS51257">
    <property type="entry name" value="PROKAR_LIPOPROTEIN"/>
    <property type="match status" value="1"/>
</dbReference>